<name>X1SX14_9ZZZZ</name>
<accession>X1SX14</accession>
<protein>
    <recommendedName>
        <fullName evidence="2">DUF4162 domain-containing protein</fullName>
    </recommendedName>
</protein>
<gene>
    <name evidence="1" type="ORF">S12H4_40995</name>
</gene>
<organism evidence="1">
    <name type="scientific">marine sediment metagenome</name>
    <dbReference type="NCBI Taxonomy" id="412755"/>
    <lineage>
        <taxon>unclassified sequences</taxon>
        <taxon>metagenomes</taxon>
        <taxon>ecological metagenomes</taxon>
    </lineage>
</organism>
<sequence length="57" mass="6654">KYEKSGDKIIVYGHDKRMVKDTVNFLVNNNINFHNLKTEQATLEDVFLTLTGKEIRN</sequence>
<feature type="non-terminal residue" evidence="1">
    <location>
        <position position="1"/>
    </location>
</feature>
<proteinExistence type="predicted"/>
<evidence type="ECO:0000313" key="1">
    <source>
        <dbReference type="EMBL" id="GAI97607.1"/>
    </source>
</evidence>
<dbReference type="AlphaFoldDB" id="X1SX14"/>
<dbReference type="EMBL" id="BARW01024936">
    <property type="protein sequence ID" value="GAI97607.1"/>
    <property type="molecule type" value="Genomic_DNA"/>
</dbReference>
<comment type="caution">
    <text evidence="1">The sequence shown here is derived from an EMBL/GenBank/DDBJ whole genome shotgun (WGS) entry which is preliminary data.</text>
</comment>
<evidence type="ECO:0008006" key="2">
    <source>
        <dbReference type="Google" id="ProtNLM"/>
    </source>
</evidence>
<reference evidence="1" key="1">
    <citation type="journal article" date="2014" name="Front. Microbiol.">
        <title>High frequency of phylogenetically diverse reductive dehalogenase-homologous genes in deep subseafloor sedimentary metagenomes.</title>
        <authorList>
            <person name="Kawai M."/>
            <person name="Futagami T."/>
            <person name="Toyoda A."/>
            <person name="Takaki Y."/>
            <person name="Nishi S."/>
            <person name="Hori S."/>
            <person name="Arai W."/>
            <person name="Tsubouchi T."/>
            <person name="Morono Y."/>
            <person name="Uchiyama I."/>
            <person name="Ito T."/>
            <person name="Fujiyama A."/>
            <person name="Inagaki F."/>
            <person name="Takami H."/>
        </authorList>
    </citation>
    <scope>NUCLEOTIDE SEQUENCE</scope>
    <source>
        <strain evidence="1">Expedition CK06-06</strain>
    </source>
</reference>